<dbReference type="Proteomes" id="UP000694405">
    <property type="component" value="Unassembled WGS sequence"/>
</dbReference>
<dbReference type="InterPro" id="IPR037841">
    <property type="entry name" value="SET_SETD1A/B"/>
</dbReference>
<dbReference type="AlphaFoldDB" id="A0A8V5GLV0"/>
<evidence type="ECO:0000313" key="11">
    <source>
        <dbReference type="Ensembl" id="ENSMUNP00000026360.1"/>
    </source>
</evidence>
<feature type="region of interest" description="Disordered" evidence="10">
    <location>
        <begin position="1"/>
        <end position="21"/>
    </location>
</feature>
<feature type="compositionally biased region" description="Pro residues" evidence="10">
    <location>
        <begin position="250"/>
        <end position="261"/>
    </location>
</feature>
<accession>A0A8V5GLV0</accession>
<dbReference type="PROSITE" id="PS50868">
    <property type="entry name" value="POST_SET"/>
    <property type="match status" value="1"/>
</dbReference>
<dbReference type="InterPro" id="IPR046341">
    <property type="entry name" value="SET_dom_sf"/>
</dbReference>
<evidence type="ECO:0000256" key="2">
    <source>
        <dbReference type="ARBA" id="ARBA00022603"/>
    </source>
</evidence>
<evidence type="ECO:0000256" key="10">
    <source>
        <dbReference type="SAM" id="MobiDB-lite"/>
    </source>
</evidence>
<reference evidence="11" key="3">
    <citation type="submission" date="2025-09" db="UniProtKB">
        <authorList>
            <consortium name="Ensembl"/>
        </authorList>
    </citation>
    <scope>IDENTIFICATION</scope>
</reference>
<dbReference type="PANTHER" id="PTHR45814">
    <property type="entry name" value="HISTONE-LYSINE N-METHYLTRANSFERASE SETD1"/>
    <property type="match status" value="1"/>
</dbReference>
<dbReference type="GO" id="GO:0003723">
    <property type="term" value="F:RNA binding"/>
    <property type="evidence" value="ECO:0007669"/>
    <property type="project" value="UniProtKB-KW"/>
</dbReference>
<keyword evidence="4" id="KW-0949">S-adenosyl-L-methionine</keyword>
<keyword evidence="12" id="KW-1185">Reference proteome</keyword>
<keyword evidence="6" id="KW-0694">RNA-binding</keyword>
<feature type="compositionally biased region" description="Low complexity" evidence="10">
    <location>
        <begin position="306"/>
        <end position="322"/>
    </location>
</feature>
<dbReference type="PANTHER" id="PTHR45814:SF3">
    <property type="entry name" value="HISTONE-LYSINE N-METHYLTRANSFERASE SETD1A"/>
    <property type="match status" value="1"/>
</dbReference>
<dbReference type="SMART" id="SM00317">
    <property type="entry name" value="SET"/>
    <property type="match status" value="1"/>
</dbReference>
<feature type="compositionally biased region" description="Acidic residues" evidence="10">
    <location>
        <begin position="390"/>
        <end position="402"/>
    </location>
</feature>
<dbReference type="Pfam" id="PF11764">
    <property type="entry name" value="N-SET"/>
    <property type="match status" value="1"/>
</dbReference>
<dbReference type="InterPro" id="IPR003616">
    <property type="entry name" value="Post-SET_dom"/>
</dbReference>
<proteinExistence type="predicted"/>
<keyword evidence="7" id="KW-0805">Transcription regulation</keyword>
<dbReference type="SUPFAM" id="SSF82199">
    <property type="entry name" value="SET domain"/>
    <property type="match status" value="1"/>
</dbReference>
<feature type="compositionally biased region" description="Pro residues" evidence="10">
    <location>
        <begin position="1"/>
        <end position="14"/>
    </location>
</feature>
<evidence type="ECO:0000256" key="6">
    <source>
        <dbReference type="ARBA" id="ARBA00022884"/>
    </source>
</evidence>
<dbReference type="GO" id="GO:0042800">
    <property type="term" value="F:histone H3K4 methyltransferase activity"/>
    <property type="evidence" value="ECO:0007669"/>
    <property type="project" value="InterPro"/>
</dbReference>
<dbReference type="InterPro" id="IPR044570">
    <property type="entry name" value="Set1-like"/>
</dbReference>
<dbReference type="InterPro" id="IPR001214">
    <property type="entry name" value="SET_dom"/>
</dbReference>
<keyword evidence="2" id="KW-0489">Methyltransferase</keyword>
<name>A0A8V5GLV0_MELUD</name>
<dbReference type="FunFam" id="2.170.270.10:FF:000010">
    <property type="entry name" value="Histone-lysine N-methyltransferase"/>
    <property type="match status" value="1"/>
</dbReference>
<feature type="compositionally biased region" description="Pro residues" evidence="10">
    <location>
        <begin position="220"/>
        <end position="243"/>
    </location>
</feature>
<organism evidence="11 12">
    <name type="scientific">Melopsittacus undulatus</name>
    <name type="common">Budgerigar</name>
    <name type="synonym">Psittacus undulatus</name>
    <dbReference type="NCBI Taxonomy" id="13146"/>
    <lineage>
        <taxon>Eukaryota</taxon>
        <taxon>Metazoa</taxon>
        <taxon>Chordata</taxon>
        <taxon>Craniata</taxon>
        <taxon>Vertebrata</taxon>
        <taxon>Euteleostomi</taxon>
        <taxon>Archelosauria</taxon>
        <taxon>Archosauria</taxon>
        <taxon>Dinosauria</taxon>
        <taxon>Saurischia</taxon>
        <taxon>Theropoda</taxon>
        <taxon>Coelurosauria</taxon>
        <taxon>Aves</taxon>
        <taxon>Neognathae</taxon>
        <taxon>Neoaves</taxon>
        <taxon>Telluraves</taxon>
        <taxon>Australaves</taxon>
        <taxon>Psittaciformes</taxon>
        <taxon>Psittaculidae</taxon>
        <taxon>Melopsittacus</taxon>
    </lineage>
</organism>
<feature type="region of interest" description="Disordered" evidence="10">
    <location>
        <begin position="388"/>
        <end position="467"/>
    </location>
</feature>
<comment type="subcellular location">
    <subcellularLocation>
        <location evidence="1">Nucleus</location>
    </subcellularLocation>
</comment>
<keyword evidence="3" id="KW-0808">Transferase</keyword>
<dbReference type="Gene3D" id="2.170.270.10">
    <property type="entry name" value="SET domain"/>
    <property type="match status" value="1"/>
</dbReference>
<feature type="compositionally biased region" description="Acidic residues" evidence="10">
    <location>
        <begin position="420"/>
        <end position="459"/>
    </location>
</feature>
<dbReference type="GO" id="GO:0048188">
    <property type="term" value="C:Set1C/COMPASS complex"/>
    <property type="evidence" value="ECO:0007669"/>
    <property type="project" value="InterPro"/>
</dbReference>
<feature type="compositionally biased region" description="Pro residues" evidence="10">
    <location>
        <begin position="188"/>
        <end position="210"/>
    </location>
</feature>
<evidence type="ECO:0000256" key="8">
    <source>
        <dbReference type="ARBA" id="ARBA00023163"/>
    </source>
</evidence>
<reference evidence="11" key="2">
    <citation type="submission" date="2025-08" db="UniProtKB">
        <authorList>
            <consortium name="Ensembl"/>
        </authorList>
    </citation>
    <scope>IDENTIFICATION</scope>
</reference>
<dbReference type="Ensembl" id="ENSMUNT00000030773.1">
    <property type="protein sequence ID" value="ENSMUNP00000026360.1"/>
    <property type="gene ID" value="ENSMUNG00000020587.1"/>
</dbReference>
<dbReference type="GO" id="GO:0032259">
    <property type="term" value="P:methylation"/>
    <property type="evidence" value="ECO:0007669"/>
    <property type="project" value="UniProtKB-KW"/>
</dbReference>
<keyword evidence="8" id="KW-0804">Transcription</keyword>
<reference evidence="11" key="1">
    <citation type="submission" date="2020-03" db="EMBL/GenBank/DDBJ databases">
        <title>Melopsittacus undulatus (budgerigar) genome, bMelUnd1, maternal haplotype with Z.</title>
        <authorList>
            <person name="Gedman G."/>
            <person name="Mountcastle J."/>
            <person name="Haase B."/>
            <person name="Formenti G."/>
            <person name="Wright T."/>
            <person name="Apodaca J."/>
            <person name="Pelan S."/>
            <person name="Chow W."/>
            <person name="Rhie A."/>
            <person name="Howe K."/>
            <person name="Fedrigo O."/>
            <person name="Jarvis E.D."/>
        </authorList>
    </citation>
    <scope>NUCLEOTIDE SEQUENCE [LARGE SCALE GENOMIC DNA]</scope>
</reference>
<dbReference type="Pfam" id="PF00856">
    <property type="entry name" value="SET"/>
    <property type="match status" value="1"/>
</dbReference>
<evidence type="ECO:0000256" key="5">
    <source>
        <dbReference type="ARBA" id="ARBA00022853"/>
    </source>
</evidence>
<dbReference type="PROSITE" id="PS50280">
    <property type="entry name" value="SET"/>
    <property type="match status" value="1"/>
</dbReference>
<dbReference type="CDD" id="cd19169">
    <property type="entry name" value="SET_SETD1"/>
    <property type="match status" value="1"/>
</dbReference>
<evidence type="ECO:0000256" key="3">
    <source>
        <dbReference type="ARBA" id="ARBA00022679"/>
    </source>
</evidence>
<evidence type="ECO:0000256" key="1">
    <source>
        <dbReference type="ARBA" id="ARBA00004123"/>
    </source>
</evidence>
<sequence>MKLRIPPSPPPHPAPNQVRDTPHLWGSPHTCGSCPTLMGPTPHLWVLPHTYGSCPTLMGPTPHLWVLPHTYGSCPTLMGPSPTLMGPTTHLWVSPHTYGSCPTLMGPTTLMGLTPHLWVPSPPYLGCPHHIGFPPITFGPPPPHLGPPIPFPPHHFWGPPPSFGSPHPIPPHYDPPIITPINPSLFLSPPPPSPSPPSPPPPSPLPLLPPPKKRRKPLLEAPPPPLPSPSPSSPLPPSPPLPPPRRRDPAPPSSGPAPFWPRPISNLPLDHAALVKAWTEAPGSSAPPGGATAHARRRPRPPLQATPPAAQATPPAHQATPPVGGGGDLAVLASIALSRNGDEGHEHPAMGRALWGRAAMGQALWGRAAMGLSAVLAEHNYAMGPGAEGGGEEVLEAPEEVVGEGGGRRRRRRRRSPMDSSEEEEEDEDEGSSIEDNGDEEDDEDDGGSPIEEDEDDDGDGRKVFAPRSEFEQMTILYDIWSSGLDAEDMRFLRVTYERLLQEDSSSHWLNDTHWVQHTVTRPSSPRWPRWPRLRCHRTGSARSEGFYPISRREKDQYLNPQLPRQQQAPDTQGQLRVLSERRSEQRRLLSAIGSAAVADSDLLKLNQLKFRKKRLRFGRSRIHEWGLFAMEPIAADEMVIEYVGQNIRQVVADMREKRYAQEGIGSSYLFRVDQDTIIDATKCGNLARFINHCCTPNCYAKVITIEAQKKIVIYSKQPIGVNEEITYDYKFPIEDTKIPCLCRTEACRGTLN</sequence>
<dbReference type="InterPro" id="IPR024657">
    <property type="entry name" value="COMPASS_Set1_N-SET"/>
</dbReference>
<evidence type="ECO:0000256" key="7">
    <source>
        <dbReference type="ARBA" id="ARBA00023015"/>
    </source>
</evidence>
<feature type="region of interest" description="Disordered" evidence="10">
    <location>
        <begin position="280"/>
        <end position="328"/>
    </location>
</feature>
<dbReference type="SMART" id="SM01291">
    <property type="entry name" value="N-SET"/>
    <property type="match status" value="1"/>
</dbReference>
<evidence type="ECO:0000313" key="12">
    <source>
        <dbReference type="Proteomes" id="UP000694405"/>
    </source>
</evidence>
<evidence type="ECO:0000256" key="4">
    <source>
        <dbReference type="ARBA" id="ARBA00022691"/>
    </source>
</evidence>
<feature type="region of interest" description="Disordered" evidence="10">
    <location>
        <begin position="184"/>
        <end position="264"/>
    </location>
</feature>
<dbReference type="PRINTS" id="PR01217">
    <property type="entry name" value="PRICHEXTENSN"/>
</dbReference>
<keyword evidence="5" id="KW-0156">Chromatin regulator</keyword>
<protein>
    <submittedName>
        <fullName evidence="11">Uncharacterized protein</fullName>
    </submittedName>
</protein>
<keyword evidence="9" id="KW-0539">Nucleus</keyword>
<evidence type="ECO:0000256" key="9">
    <source>
        <dbReference type="ARBA" id="ARBA00023242"/>
    </source>
</evidence>